<evidence type="ECO:0000256" key="5">
    <source>
        <dbReference type="ARBA" id="ARBA00022692"/>
    </source>
</evidence>
<keyword evidence="4" id="KW-0808">Transferase</keyword>
<evidence type="ECO:0000256" key="12">
    <source>
        <dbReference type="ARBA" id="ARBA00023136"/>
    </source>
</evidence>
<evidence type="ECO:0000256" key="2">
    <source>
        <dbReference type="ARBA" id="ARBA00012513"/>
    </source>
</evidence>
<feature type="chain" id="PRO_5019245597" description="non-specific serine/threonine protein kinase" evidence="20">
    <location>
        <begin position="24"/>
        <end position="502"/>
    </location>
</feature>
<proteinExistence type="predicted"/>
<evidence type="ECO:0000256" key="1">
    <source>
        <dbReference type="ARBA" id="ARBA00004167"/>
    </source>
</evidence>
<evidence type="ECO:0000256" key="14">
    <source>
        <dbReference type="ARBA" id="ARBA00023180"/>
    </source>
</evidence>
<comment type="caution">
    <text evidence="23">The sequence shown here is derived from an EMBL/GenBank/DDBJ whole genome shotgun (WGS) entry which is preliminary data.</text>
</comment>
<feature type="transmembrane region" description="Helical" evidence="19">
    <location>
        <begin position="283"/>
        <end position="304"/>
    </location>
</feature>
<keyword evidence="9 23" id="KW-0418">Kinase</keyword>
<dbReference type="PANTHER" id="PTHR27002:SF1073">
    <property type="entry name" value="CYSTEINE-RICH RECEPTOR-LIKE PROTEIN KINASE 29"/>
    <property type="match status" value="1"/>
</dbReference>
<dbReference type="FunFam" id="3.30.430.20:FF:000002">
    <property type="entry name" value="Cysteine-rich receptor-like protein kinase 10"/>
    <property type="match status" value="1"/>
</dbReference>
<evidence type="ECO:0000256" key="7">
    <source>
        <dbReference type="ARBA" id="ARBA00022737"/>
    </source>
</evidence>
<organism evidence="23 24">
    <name type="scientific">Vitis vinifera</name>
    <name type="common">Grape</name>
    <dbReference type="NCBI Taxonomy" id="29760"/>
    <lineage>
        <taxon>Eukaryota</taxon>
        <taxon>Viridiplantae</taxon>
        <taxon>Streptophyta</taxon>
        <taxon>Embryophyta</taxon>
        <taxon>Tracheophyta</taxon>
        <taxon>Spermatophyta</taxon>
        <taxon>Magnoliopsida</taxon>
        <taxon>eudicotyledons</taxon>
        <taxon>Gunneridae</taxon>
        <taxon>Pentapetalae</taxon>
        <taxon>rosids</taxon>
        <taxon>Vitales</taxon>
        <taxon>Vitaceae</taxon>
        <taxon>Viteae</taxon>
        <taxon>Vitis</taxon>
    </lineage>
</organism>
<evidence type="ECO:0000256" key="13">
    <source>
        <dbReference type="ARBA" id="ARBA00023170"/>
    </source>
</evidence>
<dbReference type="PROSITE" id="PS51473">
    <property type="entry name" value="GNK2"/>
    <property type="match status" value="2"/>
</dbReference>
<dbReference type="InterPro" id="IPR008271">
    <property type="entry name" value="Ser/Thr_kinase_AS"/>
</dbReference>
<dbReference type="InterPro" id="IPR011009">
    <property type="entry name" value="Kinase-like_dom_sf"/>
</dbReference>
<dbReference type="AlphaFoldDB" id="A0A438IVW9"/>
<feature type="region of interest" description="Disordered" evidence="18">
    <location>
        <begin position="252"/>
        <end position="275"/>
    </location>
</feature>
<evidence type="ECO:0000256" key="10">
    <source>
        <dbReference type="ARBA" id="ARBA00022840"/>
    </source>
</evidence>
<dbReference type="Pfam" id="PF00069">
    <property type="entry name" value="Pkinase"/>
    <property type="match status" value="1"/>
</dbReference>
<comment type="subcellular location">
    <subcellularLocation>
        <location evidence="1">Membrane</location>
        <topology evidence="1">Single-pass membrane protein</topology>
    </subcellularLocation>
</comment>
<dbReference type="EMBL" id="QGNW01000079">
    <property type="protein sequence ID" value="RVX00873.1"/>
    <property type="molecule type" value="Genomic_DNA"/>
</dbReference>
<dbReference type="Pfam" id="PF01657">
    <property type="entry name" value="Stress-antifung"/>
    <property type="match status" value="2"/>
</dbReference>
<evidence type="ECO:0000256" key="19">
    <source>
        <dbReference type="SAM" id="Phobius"/>
    </source>
</evidence>
<comment type="catalytic activity">
    <reaction evidence="15">
        <text>L-threonyl-[protein] + ATP = O-phospho-L-threonyl-[protein] + ADP + H(+)</text>
        <dbReference type="Rhea" id="RHEA:46608"/>
        <dbReference type="Rhea" id="RHEA-COMP:11060"/>
        <dbReference type="Rhea" id="RHEA-COMP:11605"/>
        <dbReference type="ChEBI" id="CHEBI:15378"/>
        <dbReference type="ChEBI" id="CHEBI:30013"/>
        <dbReference type="ChEBI" id="CHEBI:30616"/>
        <dbReference type="ChEBI" id="CHEBI:61977"/>
        <dbReference type="ChEBI" id="CHEBI:456216"/>
        <dbReference type="EC" id="2.7.11.1"/>
    </reaction>
</comment>
<sequence length="502" mass="55956">MGRFCNILFFLCAITIHLSLGTAQVLFTFKKHACVASGNYSANSTYSTSLNIVLSSLSAKASRPDRFYNTTAGLSPDDRVYGIFLCRGDTKPQLCQDCVKAASEDLVNRCPNQKEAIIWFDVCMVRYANRAIFSYMEQRPRGSAQSPTAIRSDSGEFNRILGDLMDRLVTRAVSGSPQDMFAIEEVKVTDFRNLYGLVQCTPDISQHFCNVCLRNALGDIPTCCGGREGGRVLAPSCTIRYESGPFFETNGTTVPSSPAATSSSQPPTNPTIPPEKRSKISRIVLTTAVPTVIVVLIILIWFIVRWNCKEKVENDEIISVESLQFNFSTIKVATNNFSNGNTLGRGGFGDVYKGVLSNGQEIAVKRLSKKTDQGEPEFKNEVLLLAKLQHRNLIRLLGFCLEGEERLLIYEFLLNSSLDHFIFDPANRVCLDWERRHRIIKGIARGLLYLHEDSRLRIVHCDLKASNILLDEDMNPKISDFGMARLFSMDETHANASRIAGT</sequence>
<dbReference type="GO" id="GO:0005524">
    <property type="term" value="F:ATP binding"/>
    <property type="evidence" value="ECO:0007669"/>
    <property type="project" value="UniProtKB-UniRule"/>
</dbReference>
<dbReference type="PROSITE" id="PS00107">
    <property type="entry name" value="PROTEIN_KINASE_ATP"/>
    <property type="match status" value="1"/>
</dbReference>
<keyword evidence="11 19" id="KW-1133">Transmembrane helix</keyword>
<dbReference type="SMART" id="SM00220">
    <property type="entry name" value="S_TKc"/>
    <property type="match status" value="1"/>
</dbReference>
<dbReference type="InterPro" id="IPR038408">
    <property type="entry name" value="GNK2_sf"/>
</dbReference>
<feature type="binding site" evidence="17">
    <location>
        <position position="365"/>
    </location>
    <ligand>
        <name>ATP</name>
        <dbReference type="ChEBI" id="CHEBI:30616"/>
    </ligand>
</feature>
<evidence type="ECO:0000256" key="15">
    <source>
        <dbReference type="ARBA" id="ARBA00047899"/>
    </source>
</evidence>
<evidence type="ECO:0000256" key="20">
    <source>
        <dbReference type="SAM" id="SignalP"/>
    </source>
</evidence>
<dbReference type="Gene3D" id="1.10.510.10">
    <property type="entry name" value="Transferase(Phosphotransferase) domain 1"/>
    <property type="match status" value="1"/>
</dbReference>
<dbReference type="Proteomes" id="UP000288805">
    <property type="component" value="Unassembled WGS sequence"/>
</dbReference>
<dbReference type="PROSITE" id="PS50011">
    <property type="entry name" value="PROTEIN_KINASE_DOM"/>
    <property type="match status" value="1"/>
</dbReference>
<dbReference type="FunFam" id="3.30.200.20:FF:001037">
    <property type="entry name" value="Putative G-type lectin S-receptor-like serine/threonine-protein kinase"/>
    <property type="match status" value="1"/>
</dbReference>
<feature type="domain" description="Gnk2-homologous" evidence="22">
    <location>
        <begin position="28"/>
        <end position="132"/>
    </location>
</feature>
<dbReference type="InterPro" id="IPR017441">
    <property type="entry name" value="Protein_kinase_ATP_BS"/>
</dbReference>
<feature type="domain" description="Gnk2-homologous" evidence="22">
    <location>
        <begin position="138"/>
        <end position="246"/>
    </location>
</feature>
<dbReference type="InterPro" id="IPR002902">
    <property type="entry name" value="GNK2"/>
</dbReference>
<dbReference type="GO" id="GO:0016020">
    <property type="term" value="C:membrane"/>
    <property type="evidence" value="ECO:0007669"/>
    <property type="project" value="UniProtKB-SubCell"/>
</dbReference>
<feature type="domain" description="Protein kinase" evidence="21">
    <location>
        <begin position="337"/>
        <end position="502"/>
    </location>
</feature>
<dbReference type="FunFam" id="3.30.430.20:FF:000003">
    <property type="entry name" value="Cysteine-rich RLK (RECEPTOR-like protein kinase) 10"/>
    <property type="match status" value="1"/>
</dbReference>
<feature type="compositionally biased region" description="Low complexity" evidence="18">
    <location>
        <begin position="252"/>
        <end position="266"/>
    </location>
</feature>
<dbReference type="CDD" id="cd23509">
    <property type="entry name" value="Gnk2-like"/>
    <property type="match status" value="2"/>
</dbReference>
<evidence type="ECO:0000256" key="6">
    <source>
        <dbReference type="ARBA" id="ARBA00022729"/>
    </source>
</evidence>
<evidence type="ECO:0000256" key="18">
    <source>
        <dbReference type="SAM" id="MobiDB-lite"/>
    </source>
</evidence>
<keyword evidence="3" id="KW-0723">Serine/threonine-protein kinase</keyword>
<keyword evidence="13 23" id="KW-0675">Receptor</keyword>
<name>A0A438IVW9_VITVI</name>
<keyword evidence="14" id="KW-0325">Glycoprotein</keyword>
<keyword evidence="7" id="KW-0677">Repeat</keyword>
<protein>
    <recommendedName>
        <fullName evidence="2">non-specific serine/threonine protein kinase</fullName>
        <ecNumber evidence="2">2.7.11.1</ecNumber>
    </recommendedName>
</protein>
<gene>
    <name evidence="23" type="primary">CRK25_0</name>
    <name evidence="23" type="ORF">CK203_026500</name>
</gene>
<comment type="catalytic activity">
    <reaction evidence="16">
        <text>L-seryl-[protein] + ATP = O-phospho-L-seryl-[protein] + ADP + H(+)</text>
        <dbReference type="Rhea" id="RHEA:17989"/>
        <dbReference type="Rhea" id="RHEA-COMP:9863"/>
        <dbReference type="Rhea" id="RHEA-COMP:11604"/>
        <dbReference type="ChEBI" id="CHEBI:15378"/>
        <dbReference type="ChEBI" id="CHEBI:29999"/>
        <dbReference type="ChEBI" id="CHEBI:30616"/>
        <dbReference type="ChEBI" id="CHEBI:83421"/>
        <dbReference type="ChEBI" id="CHEBI:456216"/>
        <dbReference type="EC" id="2.7.11.1"/>
    </reaction>
</comment>
<evidence type="ECO:0000256" key="3">
    <source>
        <dbReference type="ARBA" id="ARBA00022527"/>
    </source>
</evidence>
<dbReference type="Gene3D" id="3.30.200.20">
    <property type="entry name" value="Phosphorylase Kinase, domain 1"/>
    <property type="match status" value="1"/>
</dbReference>
<dbReference type="FunFam" id="1.10.510.10:FF:001023">
    <property type="entry name" value="Os07g0541700 protein"/>
    <property type="match status" value="1"/>
</dbReference>
<accession>A0A438IVW9</accession>
<reference evidence="23 24" key="1">
    <citation type="journal article" date="2018" name="PLoS Genet.">
        <title>Population sequencing reveals clonal diversity and ancestral inbreeding in the grapevine cultivar Chardonnay.</title>
        <authorList>
            <person name="Roach M.J."/>
            <person name="Johnson D.L."/>
            <person name="Bohlmann J."/>
            <person name="van Vuuren H.J."/>
            <person name="Jones S.J."/>
            <person name="Pretorius I.S."/>
            <person name="Schmidt S.A."/>
            <person name="Borneman A.R."/>
        </authorList>
    </citation>
    <scope>NUCLEOTIDE SEQUENCE [LARGE SCALE GENOMIC DNA]</scope>
    <source>
        <strain evidence="24">cv. Chardonnay</strain>
        <tissue evidence="23">Leaf</tissue>
    </source>
</reference>
<keyword evidence="5 19" id="KW-0812">Transmembrane</keyword>
<keyword evidence="8 17" id="KW-0547">Nucleotide-binding</keyword>
<keyword evidence="6 20" id="KW-0732">Signal</keyword>
<dbReference type="Gene3D" id="3.30.430.20">
    <property type="entry name" value="Gnk2 domain, C-X8-C-X2-C motif"/>
    <property type="match status" value="2"/>
</dbReference>
<feature type="signal peptide" evidence="20">
    <location>
        <begin position="1"/>
        <end position="23"/>
    </location>
</feature>
<evidence type="ECO:0000256" key="9">
    <source>
        <dbReference type="ARBA" id="ARBA00022777"/>
    </source>
</evidence>
<dbReference type="EC" id="2.7.11.1" evidence="2"/>
<evidence type="ECO:0000256" key="11">
    <source>
        <dbReference type="ARBA" id="ARBA00022989"/>
    </source>
</evidence>
<keyword evidence="10 17" id="KW-0067">ATP-binding</keyword>
<dbReference type="SUPFAM" id="SSF56112">
    <property type="entry name" value="Protein kinase-like (PK-like)"/>
    <property type="match status" value="1"/>
</dbReference>
<dbReference type="GO" id="GO:0004674">
    <property type="term" value="F:protein serine/threonine kinase activity"/>
    <property type="evidence" value="ECO:0007669"/>
    <property type="project" value="UniProtKB-KW"/>
</dbReference>
<dbReference type="PROSITE" id="PS00108">
    <property type="entry name" value="PROTEIN_KINASE_ST"/>
    <property type="match status" value="1"/>
</dbReference>
<keyword evidence="12 19" id="KW-0472">Membrane</keyword>
<dbReference type="PANTHER" id="PTHR27002">
    <property type="entry name" value="RECEPTOR-LIKE SERINE/THREONINE-PROTEIN KINASE SD1-8"/>
    <property type="match status" value="1"/>
</dbReference>
<dbReference type="InterPro" id="IPR000719">
    <property type="entry name" value="Prot_kinase_dom"/>
</dbReference>
<evidence type="ECO:0000259" key="21">
    <source>
        <dbReference type="PROSITE" id="PS50011"/>
    </source>
</evidence>
<evidence type="ECO:0000256" key="16">
    <source>
        <dbReference type="ARBA" id="ARBA00048679"/>
    </source>
</evidence>
<evidence type="ECO:0000313" key="24">
    <source>
        <dbReference type="Proteomes" id="UP000288805"/>
    </source>
</evidence>
<evidence type="ECO:0000259" key="22">
    <source>
        <dbReference type="PROSITE" id="PS51473"/>
    </source>
</evidence>
<evidence type="ECO:0000256" key="17">
    <source>
        <dbReference type="PROSITE-ProRule" id="PRU10141"/>
    </source>
</evidence>
<evidence type="ECO:0000313" key="23">
    <source>
        <dbReference type="EMBL" id="RVX00873.1"/>
    </source>
</evidence>
<evidence type="ECO:0000256" key="8">
    <source>
        <dbReference type="ARBA" id="ARBA00022741"/>
    </source>
</evidence>
<evidence type="ECO:0000256" key="4">
    <source>
        <dbReference type="ARBA" id="ARBA00022679"/>
    </source>
</evidence>